<reference evidence="1" key="2">
    <citation type="submission" date="2020-05" db="UniProtKB">
        <authorList>
            <consortium name="EnsemblMetazoa"/>
        </authorList>
    </citation>
    <scope>IDENTIFICATION</scope>
    <source>
        <strain evidence="1">IAEA</strain>
    </source>
</reference>
<dbReference type="AlphaFoldDB" id="A0A1A9ZG10"/>
<dbReference type="EnsemblMetazoa" id="GPAI013441-RA">
    <property type="protein sequence ID" value="GPAI013441-PA"/>
    <property type="gene ID" value="GPAI013441"/>
</dbReference>
<sequence length="258" mass="28948">MACRPRICYPFVDLSPRNPPLAGKALDQLNQLSIPKDKRLKMLPSVPKVSYAETIKGTLSMAPVECVRSAAASTRLIIIQAIIQLGLIQILNWSKLRLDGLHGGRKSLIVLEAIEVDCLKSIRGMAPPLLTLNFKKSRKSFYCSVNSKGRVYGLPPRKHLGDMEASDLNSISSLFAKFLEQPYTDQSYMNVNSHPYYIEDYDIFSNMKSSNSEVFNALCGNDVIVGRLINFWNLPEGMMEIKLNNKYVGPDNVLKEFT</sequence>
<reference evidence="2" key="1">
    <citation type="submission" date="2014-03" db="EMBL/GenBank/DDBJ databases">
        <authorList>
            <person name="Aksoy S."/>
            <person name="Warren W."/>
            <person name="Wilson R.K."/>
        </authorList>
    </citation>
    <scope>NUCLEOTIDE SEQUENCE [LARGE SCALE GENOMIC DNA]</scope>
    <source>
        <strain evidence="2">IAEA</strain>
    </source>
</reference>
<evidence type="ECO:0000313" key="2">
    <source>
        <dbReference type="Proteomes" id="UP000092445"/>
    </source>
</evidence>
<proteinExistence type="predicted"/>
<organism evidence="1 2">
    <name type="scientific">Glossina pallidipes</name>
    <name type="common">Tsetse fly</name>
    <dbReference type="NCBI Taxonomy" id="7398"/>
    <lineage>
        <taxon>Eukaryota</taxon>
        <taxon>Metazoa</taxon>
        <taxon>Ecdysozoa</taxon>
        <taxon>Arthropoda</taxon>
        <taxon>Hexapoda</taxon>
        <taxon>Insecta</taxon>
        <taxon>Pterygota</taxon>
        <taxon>Neoptera</taxon>
        <taxon>Endopterygota</taxon>
        <taxon>Diptera</taxon>
        <taxon>Brachycera</taxon>
        <taxon>Muscomorpha</taxon>
        <taxon>Hippoboscoidea</taxon>
        <taxon>Glossinidae</taxon>
        <taxon>Glossina</taxon>
    </lineage>
</organism>
<accession>A0A1A9ZG10</accession>
<dbReference type="VEuPathDB" id="VectorBase:GPAI013441"/>
<keyword evidence="2" id="KW-1185">Reference proteome</keyword>
<dbReference type="Proteomes" id="UP000092445">
    <property type="component" value="Unassembled WGS sequence"/>
</dbReference>
<evidence type="ECO:0000313" key="1">
    <source>
        <dbReference type="EnsemblMetazoa" id="GPAI013441-PA"/>
    </source>
</evidence>
<protein>
    <submittedName>
        <fullName evidence="1">Uncharacterized protein</fullName>
    </submittedName>
</protein>
<name>A0A1A9ZG10_GLOPL</name>